<evidence type="ECO:0000256" key="1">
    <source>
        <dbReference type="SAM" id="SignalP"/>
    </source>
</evidence>
<sequence length="163" mass="16948">MKRLLMCSAIVLVAACASTPAYGPAAKSGAMGYESLQIENNRFRVSYTDTDAAKARDRALLRAAEITMERGAEWFEVTSSYSSDESVGDRAPRSSVTIGGSSGSYGRSSVGVGVGIGFPIGGSSGGKVTEVLEILIGSGEKPDRPNVYDARSVDINLRGAATS</sequence>
<protein>
    <submittedName>
        <fullName evidence="2">Putative lipoprotein</fullName>
    </submittedName>
</protein>
<reference evidence="2 3" key="1">
    <citation type="journal article" date="2014" name="Antonie Van Leeuwenhoek">
        <title>Hyphomonas beringensis sp. nov. and Hyphomonas chukchiensis sp. nov., isolated from surface seawater of the Bering Sea and Chukchi Sea.</title>
        <authorList>
            <person name="Li C."/>
            <person name="Lai Q."/>
            <person name="Li G."/>
            <person name="Dong C."/>
            <person name="Wang J."/>
            <person name="Liao Y."/>
            <person name="Shao Z."/>
        </authorList>
    </citation>
    <scope>NUCLEOTIDE SEQUENCE [LARGE SCALE GENOMIC DNA]</scope>
    <source>
        <strain evidence="2 3">VP2</strain>
    </source>
</reference>
<dbReference type="Proteomes" id="UP000024816">
    <property type="component" value="Unassembled WGS sequence"/>
</dbReference>
<organism evidence="2 3">
    <name type="scientific">Hyphomonas jannaschiana VP2</name>
    <dbReference type="NCBI Taxonomy" id="1280952"/>
    <lineage>
        <taxon>Bacteria</taxon>
        <taxon>Pseudomonadati</taxon>
        <taxon>Pseudomonadota</taxon>
        <taxon>Alphaproteobacteria</taxon>
        <taxon>Hyphomonadales</taxon>
        <taxon>Hyphomonadaceae</taxon>
        <taxon>Hyphomonas</taxon>
    </lineage>
</organism>
<dbReference type="OrthoDB" id="7172943at2"/>
<dbReference type="STRING" id="1280952.HJA_10540"/>
<dbReference type="EMBL" id="ARYJ01000006">
    <property type="protein sequence ID" value="KCZ88013.1"/>
    <property type="molecule type" value="Genomic_DNA"/>
</dbReference>
<proteinExistence type="predicted"/>
<feature type="chain" id="PRO_5001572734" evidence="1">
    <location>
        <begin position="24"/>
        <end position="163"/>
    </location>
</feature>
<dbReference type="PATRIC" id="fig|1280952.3.peg.2107"/>
<name>A0A059FBV5_9PROT</name>
<dbReference type="NCBIfam" id="NF047637">
    <property type="entry name" value="lipo_CC0125"/>
    <property type="match status" value="1"/>
</dbReference>
<keyword evidence="2" id="KW-0449">Lipoprotein</keyword>
<dbReference type="RefSeq" id="WP_035581949.1">
    <property type="nucleotide sequence ID" value="NZ_ARYJ01000006.1"/>
</dbReference>
<accession>A0A059FBV5</accession>
<comment type="caution">
    <text evidence="2">The sequence shown here is derived from an EMBL/GenBank/DDBJ whole genome shotgun (WGS) entry which is preliminary data.</text>
</comment>
<evidence type="ECO:0000313" key="2">
    <source>
        <dbReference type="EMBL" id="KCZ88013.1"/>
    </source>
</evidence>
<dbReference type="AlphaFoldDB" id="A0A059FBV5"/>
<gene>
    <name evidence="2" type="ORF">HJA_10540</name>
</gene>
<dbReference type="eggNOG" id="ENOG5032W22">
    <property type="taxonomic scope" value="Bacteria"/>
</dbReference>
<dbReference type="PROSITE" id="PS51257">
    <property type="entry name" value="PROKAR_LIPOPROTEIN"/>
    <property type="match status" value="1"/>
</dbReference>
<evidence type="ECO:0000313" key="3">
    <source>
        <dbReference type="Proteomes" id="UP000024816"/>
    </source>
</evidence>
<keyword evidence="3" id="KW-1185">Reference proteome</keyword>
<feature type="signal peptide" evidence="1">
    <location>
        <begin position="1"/>
        <end position="23"/>
    </location>
</feature>
<keyword evidence="1" id="KW-0732">Signal</keyword>